<evidence type="ECO:0000313" key="3">
    <source>
        <dbReference type="Proteomes" id="UP000779574"/>
    </source>
</evidence>
<reference evidence="2" key="2">
    <citation type="submission" date="2021-08" db="EMBL/GenBank/DDBJ databases">
        <authorList>
            <person name="Gostincar C."/>
            <person name="Sun X."/>
            <person name="Song Z."/>
            <person name="Gunde-Cimerman N."/>
        </authorList>
    </citation>
    <scope>NUCLEOTIDE SEQUENCE</scope>
    <source>
        <strain evidence="2">EXF-9911</strain>
    </source>
</reference>
<sequence>MSYSYATAKAVLSDIDKDRILAMHLSSDTNDVDWDKATQAYGAASVESMRVSYRNLLKKIEKAGGKTGVTAPFIGADGSAPSTPKTPKGKGGRPPKRKAENTGSDDDDDGDAPKTLRKKAAKNIVKAQDEDEDEDTPKSVQKKVTKTIARAEDDDEDDEETSKTSKKTSRSRKTPVKSVGPAQEDEETTQMVKEEDESKC</sequence>
<evidence type="ECO:0000313" key="2">
    <source>
        <dbReference type="EMBL" id="KAG9670071.1"/>
    </source>
</evidence>
<organism evidence="2 3">
    <name type="scientific">Aureobasidium melanogenum</name>
    <name type="common">Aureobasidium pullulans var. melanogenum</name>
    <dbReference type="NCBI Taxonomy" id="46634"/>
    <lineage>
        <taxon>Eukaryota</taxon>
        <taxon>Fungi</taxon>
        <taxon>Dikarya</taxon>
        <taxon>Ascomycota</taxon>
        <taxon>Pezizomycotina</taxon>
        <taxon>Dothideomycetes</taxon>
        <taxon>Dothideomycetidae</taxon>
        <taxon>Dothideales</taxon>
        <taxon>Saccotheciaceae</taxon>
        <taxon>Aureobasidium</taxon>
    </lineage>
</organism>
<evidence type="ECO:0000256" key="1">
    <source>
        <dbReference type="SAM" id="MobiDB-lite"/>
    </source>
</evidence>
<reference evidence="2" key="1">
    <citation type="journal article" date="2021" name="J Fungi (Basel)">
        <title>Virulence traits and population genomics of the black yeast Aureobasidium melanogenum.</title>
        <authorList>
            <person name="Cernosa A."/>
            <person name="Sun X."/>
            <person name="Gostincar C."/>
            <person name="Fang C."/>
            <person name="Gunde-Cimerman N."/>
            <person name="Song Z."/>
        </authorList>
    </citation>
    <scope>NUCLEOTIDE SEQUENCE</scope>
    <source>
        <strain evidence="2">EXF-9911</strain>
    </source>
</reference>
<feature type="compositionally biased region" description="Basic residues" evidence="1">
    <location>
        <begin position="87"/>
        <end position="96"/>
    </location>
</feature>
<dbReference type="OrthoDB" id="3935813at2759"/>
<accession>A0A9P8E0L7</accession>
<feature type="compositionally biased region" description="Basic residues" evidence="1">
    <location>
        <begin position="164"/>
        <end position="175"/>
    </location>
</feature>
<name>A0A9P8E0L7_AURME</name>
<feature type="region of interest" description="Disordered" evidence="1">
    <location>
        <begin position="67"/>
        <end position="200"/>
    </location>
</feature>
<feature type="non-terminal residue" evidence="2">
    <location>
        <position position="1"/>
    </location>
</feature>
<gene>
    <name evidence="2" type="ORF">KCU76_g17175</name>
</gene>
<dbReference type="EMBL" id="JAHFXF010001321">
    <property type="protein sequence ID" value="KAG9670071.1"/>
    <property type="molecule type" value="Genomic_DNA"/>
</dbReference>
<dbReference type="AlphaFoldDB" id="A0A9P8E0L7"/>
<protein>
    <submittedName>
        <fullName evidence="2">Uncharacterized protein</fullName>
    </submittedName>
</protein>
<dbReference type="Proteomes" id="UP000779574">
    <property type="component" value="Unassembled WGS sequence"/>
</dbReference>
<proteinExistence type="predicted"/>
<comment type="caution">
    <text evidence="2">The sequence shown here is derived from an EMBL/GenBank/DDBJ whole genome shotgun (WGS) entry which is preliminary data.</text>
</comment>